<evidence type="ECO:0000313" key="3">
    <source>
        <dbReference type="Proteomes" id="UP000230543"/>
    </source>
</evidence>
<dbReference type="EMBL" id="PFBO01000020">
    <property type="protein sequence ID" value="PIT90716.1"/>
    <property type="molecule type" value="Genomic_DNA"/>
</dbReference>
<organism evidence="2 3">
    <name type="scientific">Candidatus Komeilibacteria bacterium CG10_big_fil_rev_8_21_14_0_10_41_13</name>
    <dbReference type="NCBI Taxonomy" id="1974476"/>
    <lineage>
        <taxon>Bacteria</taxon>
        <taxon>Candidatus Komeiliibacteriota</taxon>
    </lineage>
</organism>
<feature type="transmembrane region" description="Helical" evidence="1">
    <location>
        <begin position="104"/>
        <end position="126"/>
    </location>
</feature>
<keyword evidence="1" id="KW-1133">Transmembrane helix</keyword>
<keyword evidence="1" id="KW-0812">Transmembrane</keyword>
<gene>
    <name evidence="2" type="ORF">COU22_00605</name>
</gene>
<name>A0A2M6WD60_9BACT</name>
<keyword evidence="1" id="KW-0472">Membrane</keyword>
<evidence type="ECO:0000313" key="2">
    <source>
        <dbReference type="EMBL" id="PIT90716.1"/>
    </source>
</evidence>
<feature type="transmembrane region" description="Helical" evidence="1">
    <location>
        <begin position="12"/>
        <end position="31"/>
    </location>
</feature>
<protein>
    <recommendedName>
        <fullName evidence="4">DUF2238 domain-containing protein</fullName>
    </recommendedName>
</protein>
<reference evidence="3" key="1">
    <citation type="submission" date="2017-09" db="EMBL/GenBank/DDBJ databases">
        <title>Depth-based differentiation of microbial function through sediment-hosted aquifers and enrichment of novel symbionts in the deep terrestrial subsurface.</title>
        <authorList>
            <person name="Probst A.J."/>
            <person name="Ladd B."/>
            <person name="Jarett J.K."/>
            <person name="Geller-Mcgrath D.E."/>
            <person name="Sieber C.M.K."/>
            <person name="Emerson J.B."/>
            <person name="Anantharaman K."/>
            <person name="Thomas B.C."/>
            <person name="Malmstrom R."/>
            <person name="Stieglmeier M."/>
            <person name="Klingl A."/>
            <person name="Woyke T."/>
            <person name="Ryan C.M."/>
            <person name="Banfield J.F."/>
        </authorList>
    </citation>
    <scope>NUCLEOTIDE SEQUENCE [LARGE SCALE GENOMIC DNA]</scope>
</reference>
<feature type="transmembrane region" description="Helical" evidence="1">
    <location>
        <begin position="181"/>
        <end position="203"/>
    </location>
</feature>
<accession>A0A2M6WD60</accession>
<feature type="transmembrane region" description="Helical" evidence="1">
    <location>
        <begin position="37"/>
        <end position="56"/>
    </location>
</feature>
<feature type="transmembrane region" description="Helical" evidence="1">
    <location>
        <begin position="68"/>
        <end position="92"/>
    </location>
</feature>
<evidence type="ECO:0008006" key="4">
    <source>
        <dbReference type="Google" id="ProtNLM"/>
    </source>
</evidence>
<sequence length="213" mass="25341">MTKEKSFILKRRIISIVLYVLAFSLLIFLFFGDYLKVGGYAFSIALIMLPFYIYSYSKRLKNFISLEYIQLIQMVIAIASFFNLLGSLAGYYNPTYQGYDKFVHFINPLMIFCVSPIFVAGFQNFFFSKISRWFVIVANFVFIIFGSFVWEFYEYFIDSLFENSHMLGNYGEVYFDTLYDLLYDFAGGLLASIFIYFYFYNYLIKQINFKKRQ</sequence>
<proteinExistence type="predicted"/>
<evidence type="ECO:0000256" key="1">
    <source>
        <dbReference type="SAM" id="Phobius"/>
    </source>
</evidence>
<comment type="caution">
    <text evidence="2">The sequence shown here is derived from an EMBL/GenBank/DDBJ whole genome shotgun (WGS) entry which is preliminary data.</text>
</comment>
<dbReference type="Pfam" id="PF09997">
    <property type="entry name" value="DUF2238"/>
    <property type="match status" value="1"/>
</dbReference>
<feature type="transmembrane region" description="Helical" evidence="1">
    <location>
        <begin position="133"/>
        <end position="153"/>
    </location>
</feature>
<dbReference type="Proteomes" id="UP000230543">
    <property type="component" value="Unassembled WGS sequence"/>
</dbReference>
<dbReference type="AlphaFoldDB" id="A0A2M6WD60"/>
<dbReference type="InterPro" id="IPR014509">
    <property type="entry name" value="YjdF-like"/>
</dbReference>